<dbReference type="InterPro" id="IPR036390">
    <property type="entry name" value="WH_DNA-bd_sf"/>
</dbReference>
<dbReference type="InterPro" id="IPR058163">
    <property type="entry name" value="LysR-type_TF_proteobact-type"/>
</dbReference>
<dbReference type="InterPro" id="IPR005119">
    <property type="entry name" value="LysR_subst-bd"/>
</dbReference>
<dbReference type="Gene3D" id="3.40.190.290">
    <property type="match status" value="1"/>
</dbReference>
<dbReference type="GO" id="GO:0006351">
    <property type="term" value="P:DNA-templated transcription"/>
    <property type="evidence" value="ECO:0007669"/>
    <property type="project" value="TreeGrafter"/>
</dbReference>
<dbReference type="Gene3D" id="1.10.10.10">
    <property type="entry name" value="Winged helix-like DNA-binding domain superfamily/Winged helix DNA-binding domain"/>
    <property type="match status" value="1"/>
</dbReference>
<evidence type="ECO:0000313" key="7">
    <source>
        <dbReference type="EMBL" id="RZS70366.1"/>
    </source>
</evidence>
<dbReference type="FunFam" id="1.10.10.10:FF:000001">
    <property type="entry name" value="LysR family transcriptional regulator"/>
    <property type="match status" value="1"/>
</dbReference>
<dbReference type="EMBL" id="SGWZ01000002">
    <property type="protein sequence ID" value="RZS70366.1"/>
    <property type="molecule type" value="Genomic_DNA"/>
</dbReference>
<dbReference type="SUPFAM" id="SSF46785">
    <property type="entry name" value="Winged helix' DNA-binding domain"/>
    <property type="match status" value="1"/>
</dbReference>
<comment type="caution">
    <text evidence="6">The sequence shown here is derived from an EMBL/GenBank/DDBJ whole genome shotgun (WGS) entry which is preliminary data.</text>
</comment>
<evidence type="ECO:0000256" key="1">
    <source>
        <dbReference type="ARBA" id="ARBA00009437"/>
    </source>
</evidence>
<dbReference type="InterPro" id="IPR036388">
    <property type="entry name" value="WH-like_DNA-bd_sf"/>
</dbReference>
<evidence type="ECO:0000259" key="5">
    <source>
        <dbReference type="PROSITE" id="PS50931"/>
    </source>
</evidence>
<evidence type="ECO:0000313" key="8">
    <source>
        <dbReference type="Proteomes" id="UP000078084"/>
    </source>
</evidence>
<sequence>MKKLPDLEAWAIFAKVAQTGSFARTAAELSLSQATVSKAVARLEGRMNTMLFHRTSRRISLTESGQAALERAERILAEGEAVEAEMAEQSSALRGLIRISAPMSFGIERLAPLLPAFMLQHPEVALDIQFDDRHVDLVAEGFDMALRIANLEDSSLLARHLCRVRILLVGAPAYFQAHGRPRHPRELAAHQALQYSYAPGGANWRFRHAVQGEFTQAVPLRLRVNNADALTPALLAGLGVALQPEFLAWQQLQSGQLETVMDDWLVAPLALHIVAPPGRRRPARVQAFMDYLAQRFLQEPWAQPPASLATSLLAHPGI</sequence>
<dbReference type="RefSeq" id="WP_068367972.1">
    <property type="nucleotide sequence ID" value="NZ_CBCSEB010000001.1"/>
</dbReference>
<keyword evidence="2" id="KW-0805">Transcription regulation</keyword>
<dbReference type="PROSITE" id="PS50931">
    <property type="entry name" value="HTH_LYSR"/>
    <property type="match status" value="1"/>
</dbReference>
<reference evidence="7 9" key="2">
    <citation type="submission" date="2019-02" db="EMBL/GenBank/DDBJ databases">
        <title>Genomic Encyclopedia of Type Strains, Phase IV (KMG-IV): sequencing the most valuable type-strain genomes for metagenomic binning, comparative biology and taxonomic classification.</title>
        <authorList>
            <person name="Goeker M."/>
        </authorList>
    </citation>
    <scope>NUCLEOTIDE SEQUENCE [LARGE SCALE GENOMIC DNA]</scope>
    <source>
        <strain evidence="7 9">DSM 16618</strain>
    </source>
</reference>
<dbReference type="CDD" id="cd08422">
    <property type="entry name" value="PBP2_CrgA_like"/>
    <property type="match status" value="1"/>
</dbReference>
<evidence type="ECO:0000313" key="9">
    <source>
        <dbReference type="Proteomes" id="UP000292039"/>
    </source>
</evidence>
<evidence type="ECO:0000256" key="3">
    <source>
        <dbReference type="ARBA" id="ARBA00023125"/>
    </source>
</evidence>
<gene>
    <name evidence="6" type="ORF">AAV32_04165</name>
    <name evidence="7" type="ORF">EV679_1772</name>
</gene>
<feature type="domain" description="HTH lysR-type" evidence="5">
    <location>
        <begin position="5"/>
        <end position="62"/>
    </location>
</feature>
<keyword evidence="8" id="KW-1185">Reference proteome</keyword>
<proteinExistence type="inferred from homology"/>
<dbReference type="GO" id="GO:0003700">
    <property type="term" value="F:DNA-binding transcription factor activity"/>
    <property type="evidence" value="ECO:0007669"/>
    <property type="project" value="InterPro"/>
</dbReference>
<dbReference type="Proteomes" id="UP000292039">
    <property type="component" value="Unassembled WGS sequence"/>
</dbReference>
<dbReference type="EMBL" id="LBNE01000002">
    <property type="protein sequence ID" value="KKO72311.1"/>
    <property type="molecule type" value="Genomic_DNA"/>
</dbReference>
<dbReference type="SUPFAM" id="SSF53850">
    <property type="entry name" value="Periplasmic binding protein-like II"/>
    <property type="match status" value="1"/>
</dbReference>
<keyword evidence="3" id="KW-0238">DNA-binding</keyword>
<dbReference type="PANTHER" id="PTHR30537">
    <property type="entry name" value="HTH-TYPE TRANSCRIPTIONAL REGULATOR"/>
    <property type="match status" value="1"/>
</dbReference>
<keyword evidence="4" id="KW-0804">Transcription</keyword>
<evidence type="ECO:0000256" key="2">
    <source>
        <dbReference type="ARBA" id="ARBA00023015"/>
    </source>
</evidence>
<dbReference type="STRING" id="206506.AAV32_04165"/>
<dbReference type="Pfam" id="PF00126">
    <property type="entry name" value="HTH_1"/>
    <property type="match status" value="1"/>
</dbReference>
<dbReference type="PANTHER" id="PTHR30537:SF5">
    <property type="entry name" value="HTH-TYPE TRANSCRIPTIONAL ACTIVATOR TTDR-RELATED"/>
    <property type="match status" value="1"/>
</dbReference>
<organism evidence="6 8">
    <name type="scientific">Kerstersia gyiorum</name>
    <dbReference type="NCBI Taxonomy" id="206506"/>
    <lineage>
        <taxon>Bacteria</taxon>
        <taxon>Pseudomonadati</taxon>
        <taxon>Pseudomonadota</taxon>
        <taxon>Betaproteobacteria</taxon>
        <taxon>Burkholderiales</taxon>
        <taxon>Alcaligenaceae</taxon>
        <taxon>Kerstersia</taxon>
    </lineage>
</organism>
<evidence type="ECO:0000313" key="6">
    <source>
        <dbReference type="EMBL" id="KKO72311.1"/>
    </source>
</evidence>
<dbReference type="PRINTS" id="PR00039">
    <property type="entry name" value="HTHLYSR"/>
</dbReference>
<dbReference type="OrthoDB" id="8705920at2"/>
<dbReference type="Proteomes" id="UP000078084">
    <property type="component" value="Unassembled WGS sequence"/>
</dbReference>
<name>A0A171KTU4_9BURK</name>
<evidence type="ECO:0000256" key="4">
    <source>
        <dbReference type="ARBA" id="ARBA00023163"/>
    </source>
</evidence>
<dbReference type="PATRIC" id="fig|206506.3.peg.904"/>
<reference evidence="6 8" key="1">
    <citation type="submission" date="2015-04" db="EMBL/GenBank/DDBJ databases">
        <title>Genome sequence of Kerstersia gyiorum CG1.</title>
        <authorList>
            <person name="Greninger A.L."/>
            <person name="Kozyreva V."/>
            <person name="Chaturvedi V."/>
        </authorList>
    </citation>
    <scope>NUCLEOTIDE SEQUENCE [LARGE SCALE GENOMIC DNA]</scope>
    <source>
        <strain evidence="6 8">CG1</strain>
    </source>
</reference>
<dbReference type="Pfam" id="PF03466">
    <property type="entry name" value="LysR_substrate"/>
    <property type="match status" value="1"/>
</dbReference>
<dbReference type="AlphaFoldDB" id="A0A171KTU4"/>
<dbReference type="InterPro" id="IPR000847">
    <property type="entry name" value="LysR_HTH_N"/>
</dbReference>
<dbReference type="GO" id="GO:0043565">
    <property type="term" value="F:sequence-specific DNA binding"/>
    <property type="evidence" value="ECO:0007669"/>
    <property type="project" value="TreeGrafter"/>
</dbReference>
<accession>A0A171KTU4</accession>
<protein>
    <submittedName>
        <fullName evidence="6">LysR family transcriptional regulator</fullName>
    </submittedName>
</protein>
<comment type="similarity">
    <text evidence="1">Belongs to the LysR transcriptional regulatory family.</text>
</comment>